<evidence type="ECO:0000256" key="1">
    <source>
        <dbReference type="SAM" id="MobiDB-lite"/>
    </source>
</evidence>
<evidence type="ECO:0000313" key="3">
    <source>
        <dbReference type="EMBL" id="SEO78212.1"/>
    </source>
</evidence>
<feature type="compositionally biased region" description="Acidic residues" evidence="1">
    <location>
        <begin position="153"/>
        <end position="167"/>
    </location>
</feature>
<accession>A0A1H8SHQ9</accession>
<organism evidence="3 4">
    <name type="scientific">Halogranum amylolyticum</name>
    <dbReference type="NCBI Taxonomy" id="660520"/>
    <lineage>
        <taxon>Archaea</taxon>
        <taxon>Methanobacteriati</taxon>
        <taxon>Methanobacteriota</taxon>
        <taxon>Stenosarchaea group</taxon>
        <taxon>Halobacteria</taxon>
        <taxon>Halobacteriales</taxon>
        <taxon>Haloferacaceae</taxon>
    </lineage>
</organism>
<feature type="region of interest" description="Disordered" evidence="1">
    <location>
        <begin position="142"/>
        <end position="167"/>
    </location>
</feature>
<dbReference type="OrthoDB" id="9710at2157"/>
<dbReference type="AlphaFoldDB" id="A0A1H8SHQ9"/>
<protein>
    <submittedName>
        <fullName evidence="3">Glyoxalase family protein</fullName>
    </submittedName>
</protein>
<dbReference type="Gene3D" id="3.10.180.10">
    <property type="entry name" value="2,3-Dihydroxybiphenyl 1,2-Dioxygenase, domain 1"/>
    <property type="match status" value="1"/>
</dbReference>
<name>A0A1H8SHQ9_9EURY</name>
<sequence length="167" mass="18454">MTDAPPTTGLHHVTNICTDMDETQAFYEDVLGWHTVKQTQNYDDPGTKHYYFSSTPAGEPGTTVTYFEYPDSRGRPGPGASHHFAFGVEDEEGLREWRERLVDHGVRVSTVKDRTYFKSIYFTDPDGLVFEFATAGPGFGVDESEPGTTEIDPFADEETNAGDGGDA</sequence>
<dbReference type="PANTHER" id="PTHR36110">
    <property type="entry name" value="RING-CLEAVING DIOXYGENASE MHQE-RELATED"/>
    <property type="match status" value="1"/>
</dbReference>
<keyword evidence="4" id="KW-1185">Reference proteome</keyword>
<reference evidence="4" key="1">
    <citation type="submission" date="2016-10" db="EMBL/GenBank/DDBJ databases">
        <authorList>
            <person name="Varghese N."/>
            <person name="Submissions S."/>
        </authorList>
    </citation>
    <scope>NUCLEOTIDE SEQUENCE [LARGE SCALE GENOMIC DNA]</scope>
    <source>
        <strain evidence="4">CGMCC 1.10121</strain>
    </source>
</reference>
<dbReference type="RefSeq" id="WP_089824147.1">
    <property type="nucleotide sequence ID" value="NZ_FODV01000005.1"/>
</dbReference>
<dbReference type="InterPro" id="IPR037523">
    <property type="entry name" value="VOC_core"/>
</dbReference>
<dbReference type="InterPro" id="IPR004360">
    <property type="entry name" value="Glyas_Fos-R_dOase_dom"/>
</dbReference>
<dbReference type="SUPFAM" id="SSF54593">
    <property type="entry name" value="Glyoxalase/Bleomycin resistance protein/Dihydroxybiphenyl dioxygenase"/>
    <property type="match status" value="1"/>
</dbReference>
<dbReference type="InterPro" id="IPR052537">
    <property type="entry name" value="Extradiol_RC_dioxygenase"/>
</dbReference>
<proteinExistence type="predicted"/>
<dbReference type="Pfam" id="PF00903">
    <property type="entry name" value="Glyoxalase"/>
    <property type="match status" value="1"/>
</dbReference>
<dbReference type="PANTHER" id="PTHR36110:SF4">
    <property type="entry name" value="RING-CLEAVING DIOXYGENASE MHQA-RELATED"/>
    <property type="match status" value="1"/>
</dbReference>
<dbReference type="PROSITE" id="PS51819">
    <property type="entry name" value="VOC"/>
    <property type="match status" value="1"/>
</dbReference>
<dbReference type="EMBL" id="FODV01000005">
    <property type="protein sequence ID" value="SEO78212.1"/>
    <property type="molecule type" value="Genomic_DNA"/>
</dbReference>
<gene>
    <name evidence="3" type="ORF">SAMN04487948_105106</name>
</gene>
<evidence type="ECO:0000313" key="4">
    <source>
        <dbReference type="Proteomes" id="UP000199126"/>
    </source>
</evidence>
<dbReference type="InterPro" id="IPR029068">
    <property type="entry name" value="Glyas_Bleomycin-R_OHBP_Dase"/>
</dbReference>
<evidence type="ECO:0000259" key="2">
    <source>
        <dbReference type="PROSITE" id="PS51819"/>
    </source>
</evidence>
<feature type="domain" description="VOC" evidence="2">
    <location>
        <begin position="9"/>
        <end position="135"/>
    </location>
</feature>
<dbReference type="Proteomes" id="UP000199126">
    <property type="component" value="Unassembled WGS sequence"/>
</dbReference>